<dbReference type="EMBL" id="BGZK01000205">
    <property type="protein sequence ID" value="GBP28299.1"/>
    <property type="molecule type" value="Genomic_DNA"/>
</dbReference>
<reference evidence="1 2" key="1">
    <citation type="journal article" date="2019" name="Commun. Biol.">
        <title>The bagworm genome reveals a unique fibroin gene that provides high tensile strength.</title>
        <authorList>
            <person name="Kono N."/>
            <person name="Nakamura H."/>
            <person name="Ohtoshi R."/>
            <person name="Tomita M."/>
            <person name="Numata K."/>
            <person name="Arakawa K."/>
        </authorList>
    </citation>
    <scope>NUCLEOTIDE SEQUENCE [LARGE SCALE GENOMIC DNA]</scope>
</reference>
<keyword evidence="2" id="KW-1185">Reference proteome</keyword>
<name>A0A4C1UPP6_EUMVA</name>
<protein>
    <submittedName>
        <fullName evidence="1">Uncharacterized protein</fullName>
    </submittedName>
</protein>
<dbReference type="AlphaFoldDB" id="A0A4C1UPP6"/>
<gene>
    <name evidence="1" type="ORF">EVAR_11758_1</name>
</gene>
<evidence type="ECO:0000313" key="1">
    <source>
        <dbReference type="EMBL" id="GBP28299.1"/>
    </source>
</evidence>
<evidence type="ECO:0000313" key="2">
    <source>
        <dbReference type="Proteomes" id="UP000299102"/>
    </source>
</evidence>
<accession>A0A4C1UPP6</accession>
<sequence>MLKSLARQRSWDEITKSFTRYYKQSQIKSFVSHKLECGYVCYHDADGLPHHYVLNTIILRALIPAKTPYVLKPRSLNRSKERKARQTNVDLLAERALFCVEYHLC</sequence>
<organism evidence="1 2">
    <name type="scientific">Eumeta variegata</name>
    <name type="common">Bagworm moth</name>
    <name type="synonym">Eumeta japonica</name>
    <dbReference type="NCBI Taxonomy" id="151549"/>
    <lineage>
        <taxon>Eukaryota</taxon>
        <taxon>Metazoa</taxon>
        <taxon>Ecdysozoa</taxon>
        <taxon>Arthropoda</taxon>
        <taxon>Hexapoda</taxon>
        <taxon>Insecta</taxon>
        <taxon>Pterygota</taxon>
        <taxon>Neoptera</taxon>
        <taxon>Endopterygota</taxon>
        <taxon>Lepidoptera</taxon>
        <taxon>Glossata</taxon>
        <taxon>Ditrysia</taxon>
        <taxon>Tineoidea</taxon>
        <taxon>Psychidae</taxon>
        <taxon>Oiketicinae</taxon>
        <taxon>Eumeta</taxon>
    </lineage>
</organism>
<proteinExistence type="predicted"/>
<comment type="caution">
    <text evidence="1">The sequence shown here is derived from an EMBL/GenBank/DDBJ whole genome shotgun (WGS) entry which is preliminary data.</text>
</comment>
<dbReference type="Proteomes" id="UP000299102">
    <property type="component" value="Unassembled WGS sequence"/>
</dbReference>